<accession>A0AAU1ZZB3</accession>
<proteinExistence type="predicted"/>
<reference evidence="2" key="1">
    <citation type="submission" date="2022-10" db="EMBL/GenBank/DDBJ databases">
        <title>The complete genomes of actinobacterial strains from the NBC collection.</title>
        <authorList>
            <person name="Joergensen T.S."/>
            <person name="Alvarez Arevalo M."/>
            <person name="Sterndorff E.B."/>
            <person name="Faurdal D."/>
            <person name="Vuksanovic O."/>
            <person name="Mourched A.-S."/>
            <person name="Charusanti P."/>
            <person name="Shaw S."/>
            <person name="Blin K."/>
            <person name="Weber T."/>
        </authorList>
    </citation>
    <scope>NUCLEOTIDE SEQUENCE</scope>
    <source>
        <strain evidence="2">NBC_00093</strain>
    </source>
</reference>
<dbReference type="AlphaFoldDB" id="A0AAU1ZZB3"/>
<keyword evidence="1" id="KW-0472">Membrane</keyword>
<evidence type="ECO:0008006" key="3">
    <source>
        <dbReference type="Google" id="ProtNLM"/>
    </source>
</evidence>
<protein>
    <recommendedName>
        <fullName evidence="3">SpdD protein</fullName>
    </recommendedName>
</protein>
<feature type="transmembrane region" description="Helical" evidence="1">
    <location>
        <begin position="47"/>
        <end position="70"/>
    </location>
</feature>
<dbReference type="EMBL" id="CP108222">
    <property type="protein sequence ID" value="WTT17718.1"/>
    <property type="molecule type" value="Genomic_DNA"/>
</dbReference>
<keyword evidence="1" id="KW-0812">Transmembrane</keyword>
<keyword evidence="1" id="KW-1133">Transmembrane helix</keyword>
<evidence type="ECO:0000256" key="1">
    <source>
        <dbReference type="SAM" id="Phobius"/>
    </source>
</evidence>
<gene>
    <name evidence="2" type="ORF">OHA22_20330</name>
</gene>
<evidence type="ECO:0000313" key="2">
    <source>
        <dbReference type="EMBL" id="WTT17718.1"/>
    </source>
</evidence>
<name>A0AAU1ZZB3_9ACTN</name>
<feature type="transmembrane region" description="Helical" evidence="1">
    <location>
        <begin position="76"/>
        <end position="96"/>
    </location>
</feature>
<sequence>MTEPTQRQQIGYDLAGNPMYAAPVQYGPTSMGQPPTQPLQPIKVHPWGAYLAGGCLGLLALTVVVVLVAFLVFGFAILAAVLAVVVVSLVICLLILRDVWRSSRKD</sequence>
<organism evidence="2">
    <name type="scientific">Streptomyces sp. NBC_00093</name>
    <dbReference type="NCBI Taxonomy" id="2975649"/>
    <lineage>
        <taxon>Bacteria</taxon>
        <taxon>Bacillati</taxon>
        <taxon>Actinomycetota</taxon>
        <taxon>Actinomycetes</taxon>
        <taxon>Kitasatosporales</taxon>
        <taxon>Streptomycetaceae</taxon>
        <taxon>Streptomyces</taxon>
    </lineage>
</organism>